<dbReference type="InterPro" id="IPR011050">
    <property type="entry name" value="Pectin_lyase_fold/virulence"/>
</dbReference>
<dbReference type="OrthoDB" id="1046782at2759"/>
<protein>
    <submittedName>
        <fullName evidence="2">Glycoside hydrolase family 55 protein</fullName>
    </submittedName>
</protein>
<dbReference type="AlphaFoldDB" id="A0A2J6SQJ7"/>
<dbReference type="InterPro" id="IPR012334">
    <property type="entry name" value="Pectin_lyas_fold"/>
</dbReference>
<gene>
    <name evidence="2" type="ORF">K444DRAFT_542827</name>
</gene>
<proteinExistence type="predicted"/>
<keyword evidence="2" id="KW-0378">Hydrolase</keyword>
<keyword evidence="3" id="KW-1185">Reference proteome</keyword>
<dbReference type="Proteomes" id="UP000235371">
    <property type="component" value="Unassembled WGS sequence"/>
</dbReference>
<sequence length="760" mass="80264">MENIKHQGIAPFAGSGYQVFRNVKDAAYGAKGDGVTDDTAAIQKAISTGSNCPPDGTCQSSSTTPALIYFPPGTYIISTPILMHYGSSLIGNPNCPPVLKAKSTFPIPGNPNYSTYIVDGNAYGTTGNLAYGATNTFWRQFRNFVLDTTAVRANANILGLHWPTAQATSVENVVFKASDAPGTTQGGMLSEQGSGGFMGNLTFYGGSRGLDVANQQFTMRNLNFYNAGVAIKQNFNWGWVYKGISITNCSVGIQFEASTDGQVGVSSLTLIDSSIVNTPVGISLQRANEDTTTPSVESLIIENLSLTNVPTAIGILGGTTLLAGTTGTSNIAGWGRGPSYTATGHTRIQGNITPATRPSVLKTSTGEFYQRSKPQYETSQASSFVSVRSFGANGDGVTDDTAALTSAINSALSSGSILFVDAGYYVVSSTIYIPPGSKITGEGYPVILASGPVFADINNPTAVVKVGKSGGEKGTVEWSNMMVSTKGAAAGAILIEWNLDATGLAPAGMWDVHTRIGGFTGSDLQLAQCPTGTFDSRNGNVTMTSTNLPQKCIAAFMSMHVTKYAAGLYMENVWLWVADHDVDDATVTQITIFAGRGLLVESTAGSIWMYGTAVEHHALYQYQLANTANIYMGEIQTETPYYQPNPNTAIPFPAVASLNDPATASDAVGLRILSSNNILVYGAGLYSFFYNYNVHCSDAGNGEWCQPRIFSVEKSSDITVYGLQTVGTQNMITVDGMDVASSADNVGGQHFVDTIVKFTQ</sequence>
<dbReference type="InParanoid" id="A0A2J6SQJ7"/>
<evidence type="ECO:0000313" key="3">
    <source>
        <dbReference type="Proteomes" id="UP000235371"/>
    </source>
</evidence>
<dbReference type="FunFam" id="2.160.20.10:FF:000023">
    <property type="entry name" value="Exo-beta-1,3-glucanase Exg0"/>
    <property type="match status" value="1"/>
</dbReference>
<dbReference type="Gene3D" id="2.160.20.10">
    <property type="entry name" value="Single-stranded right-handed beta-helix, Pectin lyase-like"/>
    <property type="match status" value="2"/>
</dbReference>
<dbReference type="RefSeq" id="XP_024729945.1">
    <property type="nucleotide sequence ID" value="XM_024875907.1"/>
</dbReference>
<name>A0A2J6SQJ7_9HELO</name>
<dbReference type="GeneID" id="36583986"/>
<organism evidence="2 3">
    <name type="scientific">Hyaloscypha bicolor E</name>
    <dbReference type="NCBI Taxonomy" id="1095630"/>
    <lineage>
        <taxon>Eukaryota</taxon>
        <taxon>Fungi</taxon>
        <taxon>Dikarya</taxon>
        <taxon>Ascomycota</taxon>
        <taxon>Pezizomycotina</taxon>
        <taxon>Leotiomycetes</taxon>
        <taxon>Helotiales</taxon>
        <taxon>Hyaloscyphaceae</taxon>
        <taxon>Hyaloscypha</taxon>
        <taxon>Hyaloscypha bicolor</taxon>
    </lineage>
</organism>
<dbReference type="EMBL" id="KZ613895">
    <property type="protein sequence ID" value="PMD53041.1"/>
    <property type="molecule type" value="Genomic_DNA"/>
</dbReference>
<accession>A0A2J6SQJ7</accession>
<reference evidence="2 3" key="1">
    <citation type="submission" date="2016-04" db="EMBL/GenBank/DDBJ databases">
        <title>A degradative enzymes factory behind the ericoid mycorrhizal symbiosis.</title>
        <authorList>
            <consortium name="DOE Joint Genome Institute"/>
            <person name="Martino E."/>
            <person name="Morin E."/>
            <person name="Grelet G."/>
            <person name="Kuo A."/>
            <person name="Kohler A."/>
            <person name="Daghino S."/>
            <person name="Barry K."/>
            <person name="Choi C."/>
            <person name="Cichocki N."/>
            <person name="Clum A."/>
            <person name="Copeland A."/>
            <person name="Hainaut M."/>
            <person name="Haridas S."/>
            <person name="Labutti K."/>
            <person name="Lindquist E."/>
            <person name="Lipzen A."/>
            <person name="Khouja H.-R."/>
            <person name="Murat C."/>
            <person name="Ohm R."/>
            <person name="Olson A."/>
            <person name="Spatafora J."/>
            <person name="Veneault-Fourrey C."/>
            <person name="Henrissat B."/>
            <person name="Grigoriev I."/>
            <person name="Martin F."/>
            <person name="Perotto S."/>
        </authorList>
    </citation>
    <scope>NUCLEOTIDE SEQUENCE [LARGE SCALE GENOMIC DNA]</scope>
    <source>
        <strain evidence="2 3">E</strain>
    </source>
</reference>
<dbReference type="PANTHER" id="PTHR33928">
    <property type="entry name" value="POLYGALACTURONASE QRT3"/>
    <property type="match status" value="1"/>
</dbReference>
<feature type="domain" description="Rhamnogalacturonase A/B/Epimerase-like pectate lyase" evidence="1">
    <location>
        <begin position="20"/>
        <end position="253"/>
    </location>
</feature>
<dbReference type="STRING" id="1095630.A0A2J6SQJ7"/>
<dbReference type="InterPro" id="IPR024535">
    <property type="entry name" value="RHGA/B-epi-like_pectate_lyase"/>
</dbReference>
<dbReference type="Pfam" id="PF12708">
    <property type="entry name" value="Pect-lyase_RHGA_epim"/>
    <property type="match status" value="2"/>
</dbReference>
<dbReference type="PANTHER" id="PTHR33928:SF2">
    <property type="entry name" value="PECTATE LYASE SUPERFAMILY PROTEIN DOMAIN-CONTAINING PROTEIN-RELATED"/>
    <property type="match status" value="1"/>
</dbReference>
<evidence type="ECO:0000313" key="2">
    <source>
        <dbReference type="EMBL" id="PMD53041.1"/>
    </source>
</evidence>
<evidence type="ECO:0000259" key="1">
    <source>
        <dbReference type="Pfam" id="PF12708"/>
    </source>
</evidence>
<feature type="domain" description="Rhamnogalacturonase A/B/Epimerase-like pectate lyase" evidence="1">
    <location>
        <begin position="384"/>
        <end position="452"/>
    </location>
</feature>
<dbReference type="SUPFAM" id="SSF51126">
    <property type="entry name" value="Pectin lyase-like"/>
    <property type="match status" value="2"/>
</dbReference>
<dbReference type="GO" id="GO:0004650">
    <property type="term" value="F:polygalacturonase activity"/>
    <property type="evidence" value="ECO:0007669"/>
    <property type="project" value="InterPro"/>
</dbReference>
<dbReference type="InterPro" id="IPR039279">
    <property type="entry name" value="QRT3-like"/>
</dbReference>
<dbReference type="CDD" id="cd23668">
    <property type="entry name" value="GH55_beta13glucanase-like"/>
    <property type="match status" value="1"/>
</dbReference>